<organism evidence="2 3">
    <name type="scientific">Deinococcus yavapaiensis KR-236</name>
    <dbReference type="NCBI Taxonomy" id="694435"/>
    <lineage>
        <taxon>Bacteria</taxon>
        <taxon>Thermotogati</taxon>
        <taxon>Deinococcota</taxon>
        <taxon>Deinococci</taxon>
        <taxon>Deinococcales</taxon>
        <taxon>Deinococcaceae</taxon>
        <taxon>Deinococcus</taxon>
    </lineage>
</organism>
<feature type="transmembrane region" description="Helical" evidence="1">
    <location>
        <begin position="30"/>
        <end position="48"/>
    </location>
</feature>
<sequence>MEGGLVTLIVGTILIALFTDVAREERRNQAALHAIAAASGLGLLVSGAVRNTSVLMGVGLALLAVGLISHYLQYTAPQAER</sequence>
<name>A0A318S948_9DEIO</name>
<gene>
    <name evidence="2" type="ORF">DES52_10880</name>
</gene>
<reference evidence="2 3" key="1">
    <citation type="submission" date="2018-06" db="EMBL/GenBank/DDBJ databases">
        <title>Genomic Encyclopedia of Type Strains, Phase IV (KMG-IV): sequencing the most valuable type-strain genomes for metagenomic binning, comparative biology and taxonomic classification.</title>
        <authorList>
            <person name="Goeker M."/>
        </authorList>
    </citation>
    <scope>NUCLEOTIDE SEQUENCE [LARGE SCALE GENOMIC DNA]</scope>
    <source>
        <strain evidence="2 3">DSM 18048</strain>
    </source>
</reference>
<proteinExistence type="predicted"/>
<keyword evidence="3" id="KW-1185">Reference proteome</keyword>
<feature type="transmembrane region" description="Helical" evidence="1">
    <location>
        <begin position="6"/>
        <end position="23"/>
    </location>
</feature>
<feature type="transmembrane region" description="Helical" evidence="1">
    <location>
        <begin position="54"/>
        <end position="72"/>
    </location>
</feature>
<dbReference type="AlphaFoldDB" id="A0A318S948"/>
<evidence type="ECO:0000256" key="1">
    <source>
        <dbReference type="SAM" id="Phobius"/>
    </source>
</evidence>
<keyword evidence="1" id="KW-0812">Transmembrane</keyword>
<keyword evidence="1" id="KW-1133">Transmembrane helix</keyword>
<protein>
    <submittedName>
        <fullName evidence="2">Uncharacterized protein</fullName>
    </submittedName>
</protein>
<dbReference type="RefSeq" id="WP_110886916.1">
    <property type="nucleotide sequence ID" value="NZ_QJSX01000008.1"/>
</dbReference>
<evidence type="ECO:0000313" key="2">
    <source>
        <dbReference type="EMBL" id="PYE53551.1"/>
    </source>
</evidence>
<evidence type="ECO:0000313" key="3">
    <source>
        <dbReference type="Proteomes" id="UP000248326"/>
    </source>
</evidence>
<dbReference type="EMBL" id="QJSX01000008">
    <property type="protein sequence ID" value="PYE53551.1"/>
    <property type="molecule type" value="Genomic_DNA"/>
</dbReference>
<keyword evidence="1" id="KW-0472">Membrane</keyword>
<accession>A0A318S948</accession>
<dbReference type="Proteomes" id="UP000248326">
    <property type="component" value="Unassembled WGS sequence"/>
</dbReference>
<comment type="caution">
    <text evidence="2">The sequence shown here is derived from an EMBL/GenBank/DDBJ whole genome shotgun (WGS) entry which is preliminary data.</text>
</comment>